<dbReference type="PANTHER" id="PTHR43537:SF24">
    <property type="entry name" value="GLUCONATE OPERON TRANSCRIPTIONAL REPRESSOR"/>
    <property type="match status" value="1"/>
</dbReference>
<dbReference type="PRINTS" id="PR00035">
    <property type="entry name" value="HTHGNTR"/>
</dbReference>
<evidence type="ECO:0000313" key="7">
    <source>
        <dbReference type="Proteomes" id="UP000321103"/>
    </source>
</evidence>
<dbReference type="GO" id="GO:0003677">
    <property type="term" value="F:DNA binding"/>
    <property type="evidence" value="ECO:0007669"/>
    <property type="project" value="UniProtKB-KW"/>
</dbReference>
<organism evidence="6 7">
    <name type="scientific">Kocuria turfanensis</name>
    <dbReference type="NCBI Taxonomy" id="388357"/>
    <lineage>
        <taxon>Bacteria</taxon>
        <taxon>Bacillati</taxon>
        <taxon>Actinomycetota</taxon>
        <taxon>Actinomycetes</taxon>
        <taxon>Micrococcales</taxon>
        <taxon>Micrococcaceae</taxon>
        <taxon>Kocuria</taxon>
    </lineage>
</organism>
<dbReference type="InterPro" id="IPR008920">
    <property type="entry name" value="TF_FadR/GntR_C"/>
</dbReference>
<dbReference type="SUPFAM" id="SSF48008">
    <property type="entry name" value="GntR ligand-binding domain-like"/>
    <property type="match status" value="1"/>
</dbReference>
<feature type="domain" description="HTH gntR-type" evidence="5">
    <location>
        <begin position="16"/>
        <end position="86"/>
    </location>
</feature>
<evidence type="ECO:0000256" key="3">
    <source>
        <dbReference type="ARBA" id="ARBA00023163"/>
    </source>
</evidence>
<dbReference type="Gene3D" id="1.10.10.10">
    <property type="entry name" value="Winged helix-like DNA-binding domain superfamily/Winged helix DNA-binding domain"/>
    <property type="match status" value="1"/>
</dbReference>
<dbReference type="InterPro" id="IPR000524">
    <property type="entry name" value="Tscrpt_reg_HTH_GntR"/>
</dbReference>
<dbReference type="PROSITE" id="PS50949">
    <property type="entry name" value="HTH_GNTR"/>
    <property type="match status" value="1"/>
</dbReference>
<reference evidence="6 7" key="1">
    <citation type="submission" date="2019-07" db="EMBL/GenBank/DDBJ databases">
        <title>Whole genome shotgun sequence of Kocuria turfanensis NBRC 107627.</title>
        <authorList>
            <person name="Hosoyama A."/>
            <person name="Uohara A."/>
            <person name="Ohji S."/>
            <person name="Ichikawa N."/>
        </authorList>
    </citation>
    <scope>NUCLEOTIDE SEQUENCE [LARGE SCALE GENOMIC DNA]</scope>
    <source>
        <strain evidence="6 7">NBRC 107627</strain>
    </source>
</reference>
<dbReference type="Gene3D" id="1.20.120.530">
    <property type="entry name" value="GntR ligand-binding domain-like"/>
    <property type="match status" value="1"/>
</dbReference>
<evidence type="ECO:0000256" key="1">
    <source>
        <dbReference type="ARBA" id="ARBA00023015"/>
    </source>
</evidence>
<feature type="region of interest" description="Disordered" evidence="4">
    <location>
        <begin position="241"/>
        <end position="276"/>
    </location>
</feature>
<gene>
    <name evidence="6" type="primary">pdhR_1</name>
    <name evidence="6" type="ORF">KTU01_04670</name>
</gene>
<dbReference type="Proteomes" id="UP000321103">
    <property type="component" value="Unassembled WGS sequence"/>
</dbReference>
<evidence type="ECO:0000259" key="5">
    <source>
        <dbReference type="PROSITE" id="PS50949"/>
    </source>
</evidence>
<keyword evidence="3" id="KW-0804">Transcription</keyword>
<dbReference type="EMBL" id="BJZS01000015">
    <property type="protein sequence ID" value="GEO94344.1"/>
    <property type="molecule type" value="Genomic_DNA"/>
</dbReference>
<evidence type="ECO:0000256" key="2">
    <source>
        <dbReference type="ARBA" id="ARBA00023125"/>
    </source>
</evidence>
<comment type="caution">
    <text evidence="6">The sequence shown here is derived from an EMBL/GenBank/DDBJ whole genome shotgun (WGS) entry which is preliminary data.</text>
</comment>
<dbReference type="Pfam" id="PF07729">
    <property type="entry name" value="FCD"/>
    <property type="match status" value="1"/>
</dbReference>
<dbReference type="SUPFAM" id="SSF46785">
    <property type="entry name" value="Winged helix' DNA-binding domain"/>
    <property type="match status" value="1"/>
</dbReference>
<evidence type="ECO:0000256" key="4">
    <source>
        <dbReference type="SAM" id="MobiDB-lite"/>
    </source>
</evidence>
<dbReference type="SMART" id="SM00345">
    <property type="entry name" value="HTH_GNTR"/>
    <property type="match status" value="1"/>
</dbReference>
<proteinExistence type="predicted"/>
<dbReference type="PANTHER" id="PTHR43537">
    <property type="entry name" value="TRANSCRIPTIONAL REGULATOR, GNTR FAMILY"/>
    <property type="match status" value="1"/>
</dbReference>
<dbReference type="STRING" id="388357.GCA_001580365_01782"/>
<protein>
    <submittedName>
        <fullName evidence="6">GntR family transcriptional regulator</fullName>
    </submittedName>
</protein>
<dbReference type="CDD" id="cd07377">
    <property type="entry name" value="WHTH_GntR"/>
    <property type="match status" value="1"/>
</dbReference>
<evidence type="ECO:0000313" key="6">
    <source>
        <dbReference type="EMBL" id="GEO94344.1"/>
    </source>
</evidence>
<dbReference type="InterPro" id="IPR011711">
    <property type="entry name" value="GntR_C"/>
</dbReference>
<dbReference type="RefSeq" id="WP_232319270.1">
    <property type="nucleotide sequence ID" value="NZ_BJZS01000015.1"/>
</dbReference>
<sequence length="276" mass="29286">MSDPVQHPLIRPVRQGNAFEEAVERILDSIRLGLFRRGERLPPERETAALLGISRATLREALRELQRAGVLEVVRGRYGGTFVTGRTALPDEDLPRVDPAEVEDVIVFRAVVEPAAAELAARAALSAAARNHLRTCLRQVEESPPEDYRPADARFHIAVAELGGCPSLVRAVAEVRSRASDLLDRIPVLPVNLEHSDRQHREIADAILTGDAPAARAAALAHLEGTAALLRGFLGHGAGERTAGRGGAADRGGAAVGQRPEDAGGGPPEIRGDGGA</sequence>
<keyword evidence="7" id="KW-1185">Reference proteome</keyword>
<dbReference type="SMART" id="SM00895">
    <property type="entry name" value="FCD"/>
    <property type="match status" value="1"/>
</dbReference>
<feature type="compositionally biased region" description="Gly residues" evidence="4">
    <location>
        <begin position="263"/>
        <end position="276"/>
    </location>
</feature>
<keyword evidence="1" id="KW-0805">Transcription regulation</keyword>
<dbReference type="GO" id="GO:0003700">
    <property type="term" value="F:DNA-binding transcription factor activity"/>
    <property type="evidence" value="ECO:0007669"/>
    <property type="project" value="InterPro"/>
</dbReference>
<keyword evidence="2" id="KW-0238">DNA-binding</keyword>
<name>A0A512I9G6_9MICC</name>
<dbReference type="InterPro" id="IPR036390">
    <property type="entry name" value="WH_DNA-bd_sf"/>
</dbReference>
<dbReference type="InterPro" id="IPR036388">
    <property type="entry name" value="WH-like_DNA-bd_sf"/>
</dbReference>
<dbReference type="AlphaFoldDB" id="A0A512I9G6"/>
<accession>A0A512I9G6</accession>
<dbReference type="Pfam" id="PF00392">
    <property type="entry name" value="GntR"/>
    <property type="match status" value="1"/>
</dbReference>